<dbReference type="InterPro" id="IPR052035">
    <property type="entry name" value="ZnF_BED_domain_contain"/>
</dbReference>
<evidence type="ECO:0000256" key="9">
    <source>
        <dbReference type="PROSITE-ProRule" id="PRU00027"/>
    </source>
</evidence>
<dbReference type="InterPro" id="IPR008906">
    <property type="entry name" value="HATC_C_dom"/>
</dbReference>
<evidence type="ECO:0000256" key="6">
    <source>
        <dbReference type="ARBA" id="ARBA00023125"/>
    </source>
</evidence>
<feature type="compositionally biased region" description="Basic and acidic residues" evidence="10">
    <location>
        <begin position="59"/>
        <end position="83"/>
    </location>
</feature>
<keyword evidence="3 9" id="KW-0863">Zinc-finger</keyword>
<dbReference type="AlphaFoldDB" id="A0A3Q2PVU0"/>
<sequence length="643" mass="72163">MKNKKREKRKRRVMEDRKRSAVWLYFNVVNETTASCIVCKKDVKYSGNTTNLYKHMKHHDQENAELQKQREETKRRSLPDPERPASSLRQTSLTEALAGMIAKDLQPLSIVEDKGFQDFVKTLDSRYKIPSRKSLIEGKLPALYEDCSSRVRKALGEVDNVVLTTDMWTSRATEGYLTVTSHIINEHWQMEAYVLETSSFPGQHTAENICSQLTRIVEEWGIKDKIVAVVTDNGANMVAAVRKAGWAHYPCFAHTLNLVVKDSFKAVPGLLEIQKKSSAIVSFFHHSTTAASKLKEIQKQQKLPEKKLLQSVETRWNSLFYMWERLSEQKDAVTTVLCLLGKTSLCLSQEEWSEISLCLNALRPFEEVTKEISAEKHVSISKVVPLVSLLLRSLCASEQEGSKLAAELSAQCHRRFRATETFYGLAASTYLDIRFKNLAFRDSSNVEPVKARLVTEMQSVSQTSAAPVSSATSSATSSTPTPAPSTCAAKGGIWAEFDSVVLLSQHHRKSSTDALIEMRRYAEERPIPRDQDPLLWWKNNTSAFPCLCKLAKRHLGVVATSVPAERIFSKAGELLTIRRSSLKPKNVNMILRMGGRSLSHQASLLWNKPGGSAGGFLPVKGEFSSPCNDYELNTIFTQTQGRT</sequence>
<dbReference type="InterPro" id="IPR012337">
    <property type="entry name" value="RNaseH-like_sf"/>
</dbReference>
<dbReference type="PANTHER" id="PTHR46481">
    <property type="entry name" value="ZINC FINGER BED DOMAIN-CONTAINING PROTEIN 4"/>
    <property type="match status" value="1"/>
</dbReference>
<dbReference type="PANTHER" id="PTHR46481:SF9">
    <property type="entry name" value="ZINC FINGER BED DOMAIN-CONTAINING PROTEIN 1-LIKE"/>
    <property type="match status" value="1"/>
</dbReference>
<dbReference type="GO" id="GO:0005634">
    <property type="term" value="C:nucleus"/>
    <property type="evidence" value="ECO:0007669"/>
    <property type="project" value="UniProtKB-SubCell"/>
</dbReference>
<dbReference type="GO" id="GO:0046983">
    <property type="term" value="F:protein dimerization activity"/>
    <property type="evidence" value="ECO:0007669"/>
    <property type="project" value="InterPro"/>
</dbReference>
<evidence type="ECO:0000256" key="1">
    <source>
        <dbReference type="ARBA" id="ARBA00004123"/>
    </source>
</evidence>
<evidence type="ECO:0000313" key="12">
    <source>
        <dbReference type="Ensembl" id="ENSFHEP00000017993.1"/>
    </source>
</evidence>
<dbReference type="SUPFAM" id="SSF57667">
    <property type="entry name" value="beta-beta-alpha zinc fingers"/>
    <property type="match status" value="1"/>
</dbReference>
<feature type="domain" description="BED-type" evidence="11">
    <location>
        <begin position="17"/>
        <end position="66"/>
    </location>
</feature>
<feature type="region of interest" description="Disordered" evidence="10">
    <location>
        <begin position="464"/>
        <end position="484"/>
    </location>
</feature>
<protein>
    <recommendedName>
        <fullName evidence="11">BED-type domain-containing protein</fullName>
    </recommendedName>
</protein>
<dbReference type="GO" id="GO:0008270">
    <property type="term" value="F:zinc ion binding"/>
    <property type="evidence" value="ECO:0007669"/>
    <property type="project" value="UniProtKB-KW"/>
</dbReference>
<dbReference type="SMART" id="SM00614">
    <property type="entry name" value="ZnF_BED"/>
    <property type="match status" value="1"/>
</dbReference>
<accession>A0A3Q2PVU0</accession>
<feature type="region of interest" description="Disordered" evidence="10">
    <location>
        <begin position="57"/>
        <end position="90"/>
    </location>
</feature>
<reference evidence="12" key="2">
    <citation type="submission" date="2025-09" db="UniProtKB">
        <authorList>
            <consortium name="Ensembl"/>
        </authorList>
    </citation>
    <scope>IDENTIFICATION</scope>
</reference>
<dbReference type="GO" id="GO:0003677">
    <property type="term" value="F:DNA binding"/>
    <property type="evidence" value="ECO:0007669"/>
    <property type="project" value="UniProtKB-KW"/>
</dbReference>
<dbReference type="Proteomes" id="UP000265000">
    <property type="component" value="Unplaced"/>
</dbReference>
<evidence type="ECO:0000256" key="8">
    <source>
        <dbReference type="ARBA" id="ARBA00023242"/>
    </source>
</evidence>
<keyword evidence="8" id="KW-0539">Nucleus</keyword>
<evidence type="ECO:0000256" key="3">
    <source>
        <dbReference type="ARBA" id="ARBA00022771"/>
    </source>
</evidence>
<organism evidence="12 13">
    <name type="scientific">Fundulus heteroclitus</name>
    <name type="common">Killifish</name>
    <name type="synonym">Mummichog</name>
    <dbReference type="NCBI Taxonomy" id="8078"/>
    <lineage>
        <taxon>Eukaryota</taxon>
        <taxon>Metazoa</taxon>
        <taxon>Chordata</taxon>
        <taxon>Craniata</taxon>
        <taxon>Vertebrata</taxon>
        <taxon>Euteleostomi</taxon>
        <taxon>Actinopterygii</taxon>
        <taxon>Neopterygii</taxon>
        <taxon>Teleostei</taxon>
        <taxon>Neoteleostei</taxon>
        <taxon>Acanthomorphata</taxon>
        <taxon>Ovalentaria</taxon>
        <taxon>Atherinomorphae</taxon>
        <taxon>Cyprinodontiformes</taxon>
        <taxon>Fundulidae</taxon>
        <taxon>Fundulus</taxon>
    </lineage>
</organism>
<keyword evidence="5" id="KW-0805">Transcription regulation</keyword>
<evidence type="ECO:0000256" key="10">
    <source>
        <dbReference type="SAM" id="MobiDB-lite"/>
    </source>
</evidence>
<reference evidence="12" key="1">
    <citation type="submission" date="2025-08" db="UniProtKB">
        <authorList>
            <consortium name="Ensembl"/>
        </authorList>
    </citation>
    <scope>IDENTIFICATION</scope>
</reference>
<keyword evidence="6" id="KW-0238">DNA-binding</keyword>
<evidence type="ECO:0000256" key="5">
    <source>
        <dbReference type="ARBA" id="ARBA00023015"/>
    </source>
</evidence>
<keyword evidence="13" id="KW-1185">Reference proteome</keyword>
<evidence type="ECO:0000259" key="11">
    <source>
        <dbReference type="PROSITE" id="PS50808"/>
    </source>
</evidence>
<evidence type="ECO:0000256" key="2">
    <source>
        <dbReference type="ARBA" id="ARBA00022723"/>
    </source>
</evidence>
<keyword evidence="4" id="KW-0862">Zinc</keyword>
<dbReference type="GeneTree" id="ENSGT00940000161131"/>
<evidence type="ECO:0000313" key="13">
    <source>
        <dbReference type="Proteomes" id="UP000265000"/>
    </source>
</evidence>
<dbReference type="SUPFAM" id="SSF140996">
    <property type="entry name" value="Hermes dimerisation domain"/>
    <property type="match status" value="1"/>
</dbReference>
<dbReference type="PROSITE" id="PS50808">
    <property type="entry name" value="ZF_BED"/>
    <property type="match status" value="1"/>
</dbReference>
<dbReference type="Pfam" id="PF02892">
    <property type="entry name" value="zf-BED"/>
    <property type="match status" value="1"/>
</dbReference>
<evidence type="ECO:0000256" key="4">
    <source>
        <dbReference type="ARBA" id="ARBA00022833"/>
    </source>
</evidence>
<dbReference type="Pfam" id="PF05699">
    <property type="entry name" value="Dimer_Tnp_hAT"/>
    <property type="match status" value="1"/>
</dbReference>
<dbReference type="Ensembl" id="ENSFHET00000026844.1">
    <property type="protein sequence ID" value="ENSFHEP00000017993.1"/>
    <property type="gene ID" value="ENSFHEG00000019796.1"/>
</dbReference>
<evidence type="ECO:0000256" key="7">
    <source>
        <dbReference type="ARBA" id="ARBA00023163"/>
    </source>
</evidence>
<name>A0A3Q2PVU0_FUNHE</name>
<keyword evidence="2" id="KW-0479">Metal-binding</keyword>
<comment type="subcellular location">
    <subcellularLocation>
        <location evidence="1">Nucleus</location>
    </subcellularLocation>
</comment>
<dbReference type="InterPro" id="IPR003656">
    <property type="entry name" value="Znf_BED"/>
</dbReference>
<dbReference type="Gene3D" id="1.10.10.1070">
    <property type="entry name" value="Zinc finger, BED domain-containing"/>
    <property type="match status" value="1"/>
</dbReference>
<dbReference type="InterPro" id="IPR036236">
    <property type="entry name" value="Znf_C2H2_sf"/>
</dbReference>
<dbReference type="SUPFAM" id="SSF53098">
    <property type="entry name" value="Ribonuclease H-like"/>
    <property type="match status" value="1"/>
</dbReference>
<proteinExistence type="predicted"/>
<keyword evidence="7" id="KW-0804">Transcription</keyword>